<gene>
    <name evidence="8" type="primary">SUSD3</name>
</gene>
<evidence type="ECO:0000256" key="4">
    <source>
        <dbReference type="SAM" id="MobiDB-lite"/>
    </source>
</evidence>
<accession>A0ABM4HJ08</accession>
<feature type="transmembrane region" description="Helical" evidence="5">
    <location>
        <begin position="109"/>
        <end position="134"/>
    </location>
</feature>
<dbReference type="InterPro" id="IPR000436">
    <property type="entry name" value="Sushi_SCR_CCP_dom"/>
</dbReference>
<keyword evidence="2 3" id="KW-1015">Disulfide bond</keyword>
<dbReference type="CDD" id="cd00033">
    <property type="entry name" value="CCP"/>
    <property type="match status" value="1"/>
</dbReference>
<keyword evidence="5" id="KW-0812">Transmembrane</keyword>
<reference evidence="7" key="1">
    <citation type="journal article" date="2022" name="J. Hered.">
        <title>A De Novo Chromosome-Level Genome Assembly of the White-Tailed Deer, Odocoileus Virginianus.</title>
        <authorList>
            <person name="London E.W."/>
            <person name="Roca A.L."/>
            <person name="Novakofski J.E."/>
            <person name="Mateus-Pinilla N.E."/>
        </authorList>
    </citation>
    <scope>NUCLEOTIDE SEQUENCE [LARGE SCALE GENOMIC DNA]</scope>
</reference>
<feature type="compositionally biased region" description="Basic residues" evidence="4">
    <location>
        <begin position="1"/>
        <end position="11"/>
    </location>
</feature>
<feature type="disulfide bond" evidence="3">
    <location>
        <begin position="37"/>
        <end position="80"/>
    </location>
</feature>
<keyword evidence="5" id="KW-1133">Transmembrane helix</keyword>
<feature type="region of interest" description="Disordered" evidence="4">
    <location>
        <begin position="1"/>
        <end position="25"/>
    </location>
</feature>
<evidence type="ECO:0000313" key="8">
    <source>
        <dbReference type="RefSeq" id="XP_070315556.1"/>
    </source>
</evidence>
<evidence type="ECO:0000256" key="3">
    <source>
        <dbReference type="PROSITE-ProRule" id="PRU00302"/>
    </source>
</evidence>
<evidence type="ECO:0000256" key="2">
    <source>
        <dbReference type="ARBA" id="ARBA00023157"/>
    </source>
</evidence>
<comment type="caution">
    <text evidence="3">Lacks conserved residue(s) required for the propagation of feature annotation.</text>
</comment>
<dbReference type="Proteomes" id="UP001652640">
    <property type="component" value="Chromosome 31"/>
</dbReference>
<evidence type="ECO:0000313" key="7">
    <source>
        <dbReference type="Proteomes" id="UP001652640"/>
    </source>
</evidence>
<reference evidence="8" key="2">
    <citation type="submission" date="2025-08" db="UniProtKB">
        <authorList>
            <consortium name="RefSeq"/>
        </authorList>
    </citation>
    <scope>IDENTIFICATION</scope>
    <source>
        <tissue evidence="8">Tongue muscle</tissue>
    </source>
</reference>
<keyword evidence="5" id="KW-0472">Membrane</keyword>
<dbReference type="RefSeq" id="XP_070315556.1">
    <property type="nucleotide sequence ID" value="XM_070459455.1"/>
</dbReference>
<dbReference type="PANTHER" id="PTHR46879:SF1">
    <property type="entry name" value="SUSHI DOMAIN-CONTAINING PROTEIN 3"/>
    <property type="match status" value="1"/>
</dbReference>
<keyword evidence="7" id="KW-1185">Reference proteome</keyword>
<feature type="domain" description="Sushi" evidence="6">
    <location>
        <begin position="35"/>
        <end position="98"/>
    </location>
</feature>
<protein>
    <submittedName>
        <fullName evidence="8">Sushi domain-containing protein 3 isoform X5</fullName>
    </submittedName>
</protein>
<dbReference type="SUPFAM" id="SSF57535">
    <property type="entry name" value="Complement control module/SCR domain"/>
    <property type="match status" value="1"/>
</dbReference>
<sequence>MWRMTARRTGGKPKPALPRGDTPVRRLAPQPHFTGMCVQMQQPLQGTFQVLRGDGTSVGTVIVFHCPSGHQMVGSGLLTCAWKGNIAEWSSGTPMCKTVPPYETFGFKVAVIASVISCAIIMLMSMAFLTCCLVKCVKRGEQRRSDRDLGEGTRELASVARGMDKDFWTASGPTSSPHAQVMVHTANPGQILPPSRPTVMLRQPAAYVPG</sequence>
<dbReference type="SMART" id="SM00032">
    <property type="entry name" value="CCP"/>
    <property type="match status" value="1"/>
</dbReference>
<dbReference type="PROSITE" id="PS50923">
    <property type="entry name" value="SUSHI"/>
    <property type="match status" value="1"/>
</dbReference>
<dbReference type="InterPro" id="IPR053067">
    <property type="entry name" value="SUSD3"/>
</dbReference>
<name>A0ABM4HJ08_ODOVR</name>
<evidence type="ECO:0000256" key="5">
    <source>
        <dbReference type="SAM" id="Phobius"/>
    </source>
</evidence>
<evidence type="ECO:0000259" key="6">
    <source>
        <dbReference type="PROSITE" id="PS50923"/>
    </source>
</evidence>
<keyword evidence="3" id="KW-0768">Sushi</keyword>
<keyword evidence="1" id="KW-0732">Signal</keyword>
<dbReference type="InterPro" id="IPR035976">
    <property type="entry name" value="Sushi/SCR/CCP_sf"/>
</dbReference>
<evidence type="ECO:0000256" key="1">
    <source>
        <dbReference type="ARBA" id="ARBA00022729"/>
    </source>
</evidence>
<dbReference type="PANTHER" id="PTHR46879">
    <property type="entry name" value="SUSHI DOMAIN-CONTAINING PROTEIN 3"/>
    <property type="match status" value="1"/>
</dbReference>
<proteinExistence type="predicted"/>
<dbReference type="Pfam" id="PF00084">
    <property type="entry name" value="Sushi"/>
    <property type="match status" value="1"/>
</dbReference>
<dbReference type="Gene3D" id="2.10.70.10">
    <property type="entry name" value="Complement Module, domain 1"/>
    <property type="match status" value="1"/>
</dbReference>
<organism evidence="7 8">
    <name type="scientific">Odocoileus virginianus</name>
    <name type="common">White-tailed deer</name>
    <dbReference type="NCBI Taxonomy" id="9874"/>
    <lineage>
        <taxon>Eukaryota</taxon>
        <taxon>Metazoa</taxon>
        <taxon>Chordata</taxon>
        <taxon>Craniata</taxon>
        <taxon>Vertebrata</taxon>
        <taxon>Euteleostomi</taxon>
        <taxon>Mammalia</taxon>
        <taxon>Eutheria</taxon>
        <taxon>Laurasiatheria</taxon>
        <taxon>Artiodactyla</taxon>
        <taxon>Ruminantia</taxon>
        <taxon>Pecora</taxon>
        <taxon>Cervidae</taxon>
        <taxon>Odocoileinae</taxon>
        <taxon>Odocoileus</taxon>
    </lineage>
</organism>
<dbReference type="GeneID" id="110152098"/>